<keyword evidence="3 10" id="KW-0813">Transport</keyword>
<dbReference type="InterPro" id="IPR043429">
    <property type="entry name" value="ArtM/GltK/GlnP/TcyL/YhdX-like"/>
</dbReference>
<dbReference type="GO" id="GO:0022857">
    <property type="term" value="F:transmembrane transporter activity"/>
    <property type="evidence" value="ECO:0007669"/>
    <property type="project" value="InterPro"/>
</dbReference>
<feature type="transmembrane region" description="Helical" evidence="10">
    <location>
        <begin position="17"/>
        <end position="46"/>
    </location>
</feature>
<dbReference type="RefSeq" id="WP_087487602.1">
    <property type="nucleotide sequence ID" value="NZ_CP015579.1"/>
</dbReference>
<keyword evidence="5" id="KW-0997">Cell inner membrane</keyword>
<evidence type="ECO:0000313" key="12">
    <source>
        <dbReference type="EMBL" id="ARU93218.1"/>
    </source>
</evidence>
<evidence type="ECO:0000313" key="15">
    <source>
        <dbReference type="Proteomes" id="UP000195814"/>
    </source>
</evidence>
<name>A0A1Y0L6D4_TATCI</name>
<dbReference type="AlphaFoldDB" id="A0A1Y0L6D4"/>
<evidence type="ECO:0000256" key="2">
    <source>
        <dbReference type="ARBA" id="ARBA00010072"/>
    </source>
</evidence>
<keyword evidence="8 10" id="KW-1133">Transmembrane helix</keyword>
<dbReference type="InterPro" id="IPR035906">
    <property type="entry name" value="MetI-like_sf"/>
</dbReference>
<dbReference type="GO" id="GO:0043190">
    <property type="term" value="C:ATP-binding cassette (ABC) transporter complex"/>
    <property type="evidence" value="ECO:0007669"/>
    <property type="project" value="InterPro"/>
</dbReference>
<dbReference type="GO" id="GO:0006865">
    <property type="term" value="P:amino acid transport"/>
    <property type="evidence" value="ECO:0007669"/>
    <property type="project" value="UniProtKB-KW"/>
</dbReference>
<evidence type="ECO:0000313" key="13">
    <source>
        <dbReference type="EMBL" id="ARU97257.1"/>
    </source>
</evidence>
<dbReference type="Proteomes" id="UP000195814">
    <property type="component" value="Chromosome"/>
</dbReference>
<dbReference type="Pfam" id="PF00528">
    <property type="entry name" value="BPD_transp_1"/>
    <property type="match status" value="1"/>
</dbReference>
<evidence type="ECO:0000256" key="9">
    <source>
        <dbReference type="ARBA" id="ARBA00023136"/>
    </source>
</evidence>
<evidence type="ECO:0000256" key="8">
    <source>
        <dbReference type="ARBA" id="ARBA00022989"/>
    </source>
</evidence>
<evidence type="ECO:0000259" key="11">
    <source>
        <dbReference type="PROSITE" id="PS50928"/>
    </source>
</evidence>
<gene>
    <name evidence="12" type="ORF">A7K98_05090</name>
    <name evidence="13" type="ORF">A7K99_05090</name>
</gene>
<feature type="domain" description="ABC transmembrane type-1" evidence="11">
    <location>
        <begin position="22"/>
        <end position="232"/>
    </location>
</feature>
<dbReference type="OrthoDB" id="6534575at2"/>
<keyword evidence="9 10" id="KW-0472">Membrane</keyword>
<dbReference type="KEGG" id="tci:A7K98_05090"/>
<evidence type="ECO:0000256" key="7">
    <source>
        <dbReference type="ARBA" id="ARBA00022970"/>
    </source>
</evidence>
<dbReference type="Proteomes" id="UP000195729">
    <property type="component" value="Chromosome"/>
</dbReference>
<dbReference type="PANTHER" id="PTHR30614:SF47">
    <property type="entry name" value="ABC TRANSPORTER PERMEASE"/>
    <property type="match status" value="1"/>
</dbReference>
<feature type="transmembrane region" description="Helical" evidence="10">
    <location>
        <begin position="106"/>
        <end position="130"/>
    </location>
</feature>
<feature type="transmembrane region" description="Helical" evidence="10">
    <location>
        <begin position="58"/>
        <end position="80"/>
    </location>
</feature>
<protein>
    <recommendedName>
        <fullName evidence="11">ABC transmembrane type-1 domain-containing protein</fullName>
    </recommendedName>
</protein>
<dbReference type="InterPro" id="IPR000515">
    <property type="entry name" value="MetI-like"/>
</dbReference>
<keyword evidence="6 10" id="KW-0812">Transmembrane</keyword>
<keyword evidence="7" id="KW-0029">Amino-acid transport</keyword>
<keyword evidence="14" id="KW-1185">Reference proteome</keyword>
<accession>A0A1Y0L6D4</accession>
<sequence length="262" mass="28939">MIHLDWHGVLSGQPLQWIISGFLTTVWVTLAGCILATVLAILLLALQLSQFRPAQAIVAVWVLLFRNTPILVQLLFWYFAAWNLLPADWKAVVNNVYPWSVLPGNVWWLTPEFICSAWGLAVFGSAFLLGEVESGIRAISRGQHEAALVQGFRGWILLRWIILPQALSNAWQPIVGQYLNLMKLSSLASAIGFAELTYQVRQIESYNAHALEAFAVGSAIYLVVGLLLGSALGALGRKTFSRPIAHRPATVSVLPESEPDER</sequence>
<dbReference type="SUPFAM" id="SSF161098">
    <property type="entry name" value="MetI-like"/>
    <property type="match status" value="1"/>
</dbReference>
<evidence type="ECO:0000313" key="14">
    <source>
        <dbReference type="Proteomes" id="UP000195729"/>
    </source>
</evidence>
<dbReference type="Gene3D" id="1.10.3720.10">
    <property type="entry name" value="MetI-like"/>
    <property type="match status" value="1"/>
</dbReference>
<proteinExistence type="inferred from homology"/>
<evidence type="ECO:0000256" key="4">
    <source>
        <dbReference type="ARBA" id="ARBA00022475"/>
    </source>
</evidence>
<evidence type="ECO:0000256" key="3">
    <source>
        <dbReference type="ARBA" id="ARBA00022448"/>
    </source>
</evidence>
<dbReference type="NCBIfam" id="TIGR01726">
    <property type="entry name" value="HEQRo_perm_3TM"/>
    <property type="match status" value="1"/>
</dbReference>
<evidence type="ECO:0000256" key="1">
    <source>
        <dbReference type="ARBA" id="ARBA00004429"/>
    </source>
</evidence>
<dbReference type="EMBL" id="CP015581">
    <property type="protein sequence ID" value="ARU97257.1"/>
    <property type="molecule type" value="Genomic_DNA"/>
</dbReference>
<comment type="subcellular location">
    <subcellularLocation>
        <location evidence="1">Cell inner membrane</location>
        <topology evidence="1">Multi-pass membrane protein</topology>
    </subcellularLocation>
    <subcellularLocation>
        <location evidence="10">Cell membrane</location>
        <topology evidence="10">Multi-pass membrane protein</topology>
    </subcellularLocation>
</comment>
<dbReference type="CDD" id="cd06261">
    <property type="entry name" value="TM_PBP2"/>
    <property type="match status" value="1"/>
</dbReference>
<organism evidence="12 15">
    <name type="scientific">Tatumella citrea</name>
    <name type="common">Pantoea citrea</name>
    <dbReference type="NCBI Taxonomy" id="53336"/>
    <lineage>
        <taxon>Bacteria</taxon>
        <taxon>Pseudomonadati</taxon>
        <taxon>Pseudomonadota</taxon>
        <taxon>Gammaproteobacteria</taxon>
        <taxon>Enterobacterales</taxon>
        <taxon>Erwiniaceae</taxon>
        <taxon>Tatumella</taxon>
    </lineage>
</organism>
<feature type="transmembrane region" description="Helical" evidence="10">
    <location>
        <begin position="213"/>
        <end position="235"/>
    </location>
</feature>
<comment type="similarity">
    <text evidence="2">Belongs to the binding-protein-dependent transport system permease family. HisMQ subfamily.</text>
</comment>
<dbReference type="PROSITE" id="PS50928">
    <property type="entry name" value="ABC_TM1"/>
    <property type="match status" value="1"/>
</dbReference>
<evidence type="ECO:0000256" key="5">
    <source>
        <dbReference type="ARBA" id="ARBA00022519"/>
    </source>
</evidence>
<dbReference type="PANTHER" id="PTHR30614">
    <property type="entry name" value="MEMBRANE COMPONENT OF AMINO ACID ABC TRANSPORTER"/>
    <property type="match status" value="1"/>
</dbReference>
<reference evidence="14 15" key="1">
    <citation type="submission" date="2016-05" db="EMBL/GenBank/DDBJ databases">
        <title>Complete genome sequence of two 2,5-diketo-D-glunonic acid producing strain Tatumella citrea.</title>
        <authorList>
            <person name="Duan C."/>
            <person name="Yang J."/>
            <person name="Yang S."/>
        </authorList>
    </citation>
    <scope>NUCLEOTIDE SEQUENCE [LARGE SCALE GENOMIC DNA]</scope>
    <source>
        <strain evidence="13 14">ATCC 39140</strain>
        <strain evidence="12 15">DSM 13699</strain>
    </source>
</reference>
<evidence type="ECO:0000256" key="6">
    <source>
        <dbReference type="ARBA" id="ARBA00022692"/>
    </source>
</evidence>
<dbReference type="EMBL" id="CP015579">
    <property type="protein sequence ID" value="ARU93218.1"/>
    <property type="molecule type" value="Genomic_DNA"/>
</dbReference>
<keyword evidence="4" id="KW-1003">Cell membrane</keyword>
<dbReference type="InterPro" id="IPR010065">
    <property type="entry name" value="AA_ABC_transptr_permease_3TM"/>
</dbReference>
<evidence type="ECO:0000256" key="10">
    <source>
        <dbReference type="RuleBase" id="RU363032"/>
    </source>
</evidence>